<dbReference type="Proteomes" id="UP000028828">
    <property type="component" value="Unassembled WGS sequence"/>
</dbReference>
<keyword evidence="2" id="KW-0472">Membrane</keyword>
<reference evidence="2 3" key="1">
    <citation type="submission" date="2014-03" db="EMBL/GenBank/DDBJ databases">
        <authorList>
            <person name="Sibley D."/>
            <person name="Venepally P."/>
            <person name="Karamycheva S."/>
            <person name="Hadjithomas M."/>
            <person name="Khan A."/>
            <person name="Brunk B."/>
            <person name="Roos D."/>
            <person name="Caler E."/>
            <person name="Lorenzi H."/>
        </authorList>
    </citation>
    <scope>NUCLEOTIDE SEQUENCE [LARGE SCALE GENOMIC DNA]</scope>
    <source>
        <strain evidence="3">p89</strain>
    </source>
</reference>
<feature type="compositionally biased region" description="Polar residues" evidence="1">
    <location>
        <begin position="222"/>
        <end position="231"/>
    </location>
</feature>
<feature type="compositionally biased region" description="Low complexity" evidence="1">
    <location>
        <begin position="161"/>
        <end position="170"/>
    </location>
</feature>
<dbReference type="EMBL" id="AEYI02000849">
    <property type="protein sequence ID" value="KFG44496.1"/>
    <property type="molecule type" value="Genomic_DNA"/>
</dbReference>
<dbReference type="AlphaFoldDB" id="A0A086KJC8"/>
<name>A0A086KJC8_TOXGO</name>
<evidence type="ECO:0000313" key="3">
    <source>
        <dbReference type="Proteomes" id="UP000028828"/>
    </source>
</evidence>
<keyword evidence="2" id="KW-0812">Transmembrane</keyword>
<organism evidence="2 3">
    <name type="scientific">Toxoplasma gondii p89</name>
    <dbReference type="NCBI Taxonomy" id="943119"/>
    <lineage>
        <taxon>Eukaryota</taxon>
        <taxon>Sar</taxon>
        <taxon>Alveolata</taxon>
        <taxon>Apicomplexa</taxon>
        <taxon>Conoidasida</taxon>
        <taxon>Coccidia</taxon>
        <taxon>Eucoccidiorida</taxon>
        <taxon>Eimeriorina</taxon>
        <taxon>Sarcocystidae</taxon>
        <taxon>Toxoplasma</taxon>
    </lineage>
</organism>
<evidence type="ECO:0000256" key="1">
    <source>
        <dbReference type="SAM" id="MobiDB-lite"/>
    </source>
</evidence>
<sequence length="635" mass="68537">MTVVVTENLQISSPSSDIILSHGIVMSWDSFRASTSVGSRLKGYLESLKAVAAAAKNSRTVAAMFLHHKPTALAVPVITVALQGAYLCLAVYTAACLMTAVDIFPDSVNAVIGGLKPSRSLSHHASLSLQPLLSAATVSRHSDLSDALSPAAENLPERPPVRLSSPPSSSFTDTATPFLRERDPSSLLQGNQVRLNIRNARRTPDARTETNAVQGRFPQNGLPANSDSTLPLSKKRVNSSFPSPSRRSPFPLSVPYSSSPRSPPSGAPRSVSSPSTSFASPASSSPSSSLASPPVSASSSFQVAASPPPPPPPSSDSSPPFSSPSTLSSVARSLLSPYSASFPYSSPTVDREEGAPQALELPQASGSFASEERRVFARPPSRATERLSPWGQTPKHNEKDPKSLSRPLHSSADMPLPSAARPHPPFYRHTREDSRTPQSADFANLYGDPRRLRGSHWSFSPALLKRENEEENSEIFAELAAMGDRRDGAYPLHAPVEEKGEEYKQTADAWAHMNVTESLWDPKRPSILEVTSFYYSSPEAVVDAQGVILEETKRVQMSGTITNLLWFVFRKARFLCSAFSLKSETMLHTRSKANTSFPHVLCGRKAEEMRCFLKARRSPEVPVAASAVGTPESMQ</sequence>
<accession>A0A086KJC8</accession>
<dbReference type="VEuPathDB" id="ToxoDB:TGP89_365980"/>
<feature type="region of interest" description="Disordered" evidence="1">
    <location>
        <begin position="150"/>
        <end position="447"/>
    </location>
</feature>
<proteinExistence type="predicted"/>
<protein>
    <submittedName>
        <fullName evidence="2">Putative transmembrane protein</fullName>
    </submittedName>
</protein>
<feature type="compositionally biased region" description="Low complexity" evidence="1">
    <location>
        <begin position="239"/>
        <end position="260"/>
    </location>
</feature>
<feature type="compositionally biased region" description="Low complexity" evidence="1">
    <location>
        <begin position="315"/>
        <end position="347"/>
    </location>
</feature>
<gene>
    <name evidence="2" type="ORF">TGP89_365980</name>
</gene>
<feature type="compositionally biased region" description="Low complexity" evidence="1">
    <location>
        <begin position="267"/>
        <end position="305"/>
    </location>
</feature>
<evidence type="ECO:0000313" key="2">
    <source>
        <dbReference type="EMBL" id="KFG44496.1"/>
    </source>
</evidence>
<comment type="caution">
    <text evidence="2">The sequence shown here is derived from an EMBL/GenBank/DDBJ whole genome shotgun (WGS) entry which is preliminary data.</text>
</comment>